<dbReference type="Gene3D" id="1.20.140.10">
    <property type="entry name" value="Butyryl-CoA Dehydrogenase, subunit A, domain 3"/>
    <property type="match status" value="1"/>
</dbReference>
<dbReference type="Proteomes" id="UP001595817">
    <property type="component" value="Unassembled WGS sequence"/>
</dbReference>
<dbReference type="Gene3D" id="2.40.110.10">
    <property type="entry name" value="Butyryl-CoA Dehydrogenase, subunit A, domain 2"/>
    <property type="match status" value="1"/>
</dbReference>
<dbReference type="PANTHER" id="PTHR36117">
    <property type="entry name" value="4-HYDROXYPHENYLACETATE 3-MONOOXYGENASE-RELATED"/>
    <property type="match status" value="1"/>
</dbReference>
<keyword evidence="1" id="KW-0285">Flavoprotein</keyword>
<keyword evidence="2" id="KW-0274">FAD</keyword>
<sequence length="488" mass="55797">MGVINGKQFIDRLNNLETEIWMDGQKLTGLKSEHPAFKGMLQTKALLFDLQQDPDFKEEMTFVDPKFNEDIGLSFLRPKVKEDLIKRRKMMEHWAKLTNGMMGRTPDYLNSVIMSFAAYAPSLQGKVNCFPENIMNLYELAKKNDLTFTHTFITPQVNRSLYYFRTSQDPVTATVIDTNDRGIIIKGARLLATQGGLTDEVLVFSIPNFNIDENEAFAFSIPSDTKGIKFICRDSFVGGSSSFDHPLSCRYEEMDSIVVFDHVLVPWNRVFFYGNIEASANFIRKCPFNCFALFQAVNRQIIKLEFMLGLAETIVDTINVSEYLHIHEKMSEIIIGLETMKALLDRAENEAEVDEYGTLRPNSLPLQVASNIFPKIYPRFCEIIQLIGASGLVSLPTENAFNSENRHDLDHYLQGATKTAEERVKIFRLAWDLTMSPFGTRQTQYERYFFGDPVRLSSTLYKTYKSDQYVKTVLDFLNITKDGITPEG</sequence>
<accession>A0ABV8X5S4</accession>
<evidence type="ECO:0000256" key="2">
    <source>
        <dbReference type="ARBA" id="ARBA00022827"/>
    </source>
</evidence>
<dbReference type="InterPro" id="IPR046373">
    <property type="entry name" value="Acyl-CoA_Oxase/DH_mid-dom_sf"/>
</dbReference>
<dbReference type="GO" id="GO:0052881">
    <property type="term" value="F:4-hydroxyphenylacetate 3-monooxygenase activity"/>
    <property type="evidence" value="ECO:0007669"/>
    <property type="project" value="UniProtKB-EC"/>
</dbReference>
<evidence type="ECO:0000313" key="7">
    <source>
        <dbReference type="Proteomes" id="UP001595817"/>
    </source>
</evidence>
<dbReference type="InterPro" id="IPR009100">
    <property type="entry name" value="AcylCoA_DH/oxidase_NM_dom_sf"/>
</dbReference>
<feature type="domain" description="HpaB/PvcC/4-BUDH C-terminal" evidence="4">
    <location>
        <begin position="281"/>
        <end position="477"/>
    </location>
</feature>
<dbReference type="Pfam" id="PF03241">
    <property type="entry name" value="HpaB"/>
    <property type="match status" value="1"/>
</dbReference>
<dbReference type="InterPro" id="IPR036250">
    <property type="entry name" value="AcylCo_DH-like_C"/>
</dbReference>
<evidence type="ECO:0000259" key="4">
    <source>
        <dbReference type="Pfam" id="PF03241"/>
    </source>
</evidence>
<dbReference type="SUPFAM" id="SSF56645">
    <property type="entry name" value="Acyl-CoA dehydrogenase NM domain-like"/>
    <property type="match status" value="1"/>
</dbReference>
<keyword evidence="7" id="KW-1185">Reference proteome</keyword>
<dbReference type="EC" id="1.14.14.9" evidence="6"/>
<dbReference type="InterPro" id="IPR004925">
    <property type="entry name" value="HpaB/PvcC/4-BUDH"/>
</dbReference>
<proteinExistence type="predicted"/>
<evidence type="ECO:0000256" key="1">
    <source>
        <dbReference type="ARBA" id="ARBA00022630"/>
    </source>
</evidence>
<dbReference type="InterPro" id="IPR024719">
    <property type="entry name" value="HpaB/PvcC/4-BUDH_C"/>
</dbReference>
<keyword evidence="3 6" id="KW-0560">Oxidoreductase</keyword>
<dbReference type="PANTHER" id="PTHR36117:SF3">
    <property type="entry name" value="4-HYDROXYPHENYLACETATE 3-MONOOXYGENASE-RELATED"/>
    <property type="match status" value="1"/>
</dbReference>
<dbReference type="Gene3D" id="1.10.3140.10">
    <property type="entry name" value="4-hydroxybutyryl-coa dehydratase, domain 1"/>
    <property type="match status" value="1"/>
</dbReference>
<dbReference type="NCBIfam" id="TIGR02309">
    <property type="entry name" value="HpaB-1"/>
    <property type="match status" value="1"/>
</dbReference>
<evidence type="ECO:0000313" key="6">
    <source>
        <dbReference type="EMBL" id="MFC4411263.1"/>
    </source>
</evidence>
<dbReference type="Pfam" id="PF11794">
    <property type="entry name" value="HpaB_N"/>
    <property type="match status" value="1"/>
</dbReference>
<dbReference type="InterPro" id="IPR024674">
    <property type="entry name" value="HpaB/PvcC/4-BUDH_N"/>
</dbReference>
<name>A0ABV8X5S4_9LACT</name>
<reference evidence="7" key="1">
    <citation type="journal article" date="2019" name="Int. J. Syst. Evol. Microbiol.">
        <title>The Global Catalogue of Microorganisms (GCM) 10K type strain sequencing project: providing services to taxonomists for standard genome sequencing and annotation.</title>
        <authorList>
            <consortium name="The Broad Institute Genomics Platform"/>
            <consortium name="The Broad Institute Genome Sequencing Center for Infectious Disease"/>
            <person name="Wu L."/>
            <person name="Ma J."/>
        </authorList>
    </citation>
    <scope>NUCLEOTIDE SEQUENCE [LARGE SCALE GENOMIC DNA]</scope>
    <source>
        <strain evidence="7">CCUG 59778</strain>
    </source>
</reference>
<gene>
    <name evidence="6" type="primary">hpaB</name>
    <name evidence="6" type="ORF">ACFOZY_12610</name>
</gene>
<feature type="domain" description="HpaB/PvcC/4-BUDH N-terminal" evidence="5">
    <location>
        <begin position="6"/>
        <end position="271"/>
    </location>
</feature>
<dbReference type="SUPFAM" id="SSF47203">
    <property type="entry name" value="Acyl-CoA dehydrogenase C-terminal domain-like"/>
    <property type="match status" value="1"/>
</dbReference>
<dbReference type="InterPro" id="IPR012687">
    <property type="entry name" value="HpaB_Deino-type"/>
</dbReference>
<organism evidence="6 7">
    <name type="scientific">Chungangia koreensis</name>
    <dbReference type="NCBI Taxonomy" id="752657"/>
    <lineage>
        <taxon>Bacteria</taxon>
        <taxon>Bacillati</taxon>
        <taxon>Bacillota</taxon>
        <taxon>Bacilli</taxon>
        <taxon>Lactobacillales</taxon>
        <taxon>Chungangia</taxon>
    </lineage>
</organism>
<dbReference type="PIRSF" id="PIRSF000331">
    <property type="entry name" value="HpaA_HpaB"/>
    <property type="match status" value="1"/>
</dbReference>
<protein>
    <submittedName>
        <fullName evidence="6">4-hydroxyphenylacetate 3-monooxygenase, oxygenase component</fullName>
        <ecNumber evidence="6">1.14.14.9</ecNumber>
    </submittedName>
</protein>
<evidence type="ECO:0000256" key="3">
    <source>
        <dbReference type="ARBA" id="ARBA00023002"/>
    </source>
</evidence>
<comment type="caution">
    <text evidence="6">The sequence shown here is derived from an EMBL/GenBank/DDBJ whole genome shotgun (WGS) entry which is preliminary data.</text>
</comment>
<dbReference type="RefSeq" id="WP_378155983.1">
    <property type="nucleotide sequence ID" value="NZ_JBHSEC010000019.1"/>
</dbReference>
<evidence type="ECO:0000259" key="5">
    <source>
        <dbReference type="Pfam" id="PF11794"/>
    </source>
</evidence>
<dbReference type="EMBL" id="JBHSEC010000019">
    <property type="protein sequence ID" value="MFC4411263.1"/>
    <property type="molecule type" value="Genomic_DNA"/>
</dbReference>